<gene>
    <name evidence="1" type="ORF">O0235_10730</name>
</gene>
<evidence type="ECO:0000313" key="1">
    <source>
        <dbReference type="EMBL" id="WBL35260.1"/>
    </source>
</evidence>
<dbReference type="Proteomes" id="UP001212803">
    <property type="component" value="Chromosome"/>
</dbReference>
<dbReference type="EMBL" id="CP115149">
    <property type="protein sequence ID" value="WBL35260.1"/>
    <property type="molecule type" value="Genomic_DNA"/>
</dbReference>
<reference evidence="1 2" key="1">
    <citation type="journal article" date="2023" name="ISME J.">
        <title>Thermophilic Dehalococcoidia with unusual traits shed light on an unexpected past.</title>
        <authorList>
            <person name="Palmer M."/>
            <person name="Covington J.K."/>
            <person name="Zhou E.M."/>
            <person name="Thomas S.C."/>
            <person name="Habib N."/>
            <person name="Seymour C.O."/>
            <person name="Lai D."/>
            <person name="Johnston J."/>
            <person name="Hashimi A."/>
            <person name="Jiao J.Y."/>
            <person name="Muok A.R."/>
            <person name="Liu L."/>
            <person name="Xian W.D."/>
            <person name="Zhi X.Y."/>
            <person name="Li M.M."/>
            <person name="Silva L.P."/>
            <person name="Bowen B.P."/>
            <person name="Louie K."/>
            <person name="Briegel A."/>
            <person name="Pett-Ridge J."/>
            <person name="Weber P.K."/>
            <person name="Tocheva E.I."/>
            <person name="Woyke T."/>
            <person name="Northen T.R."/>
            <person name="Mayali X."/>
            <person name="Li W.J."/>
            <person name="Hedlund B.P."/>
        </authorList>
    </citation>
    <scope>NUCLEOTIDE SEQUENCE [LARGE SCALE GENOMIC DNA]</scope>
    <source>
        <strain evidence="1 2">YIM 72310</strain>
    </source>
</reference>
<protein>
    <submittedName>
        <fullName evidence="1">Uncharacterized protein</fullName>
    </submittedName>
</protein>
<accession>A0ABY7M5H4</accession>
<proteinExistence type="predicted"/>
<evidence type="ECO:0000313" key="2">
    <source>
        <dbReference type="Proteomes" id="UP001212803"/>
    </source>
</evidence>
<sequence length="135" mass="13674">MVPSTEAAQEALADVGGFLFDGFEEGIERFVVEPGEEGLARRGEEVAVAGPAGAAAQGFVGDDALRLERLEMLAGGADGEEAVGGDLFGGRAAEAAEGDEERAAGRVEKVEAGRRGHGCGSVREVEAIVEASTAA</sequence>
<name>A0ABY7M5H4_9CHLR</name>
<organism evidence="1 2">
    <name type="scientific">Tepidiforma flava</name>
    <dbReference type="NCBI Taxonomy" id="3004094"/>
    <lineage>
        <taxon>Bacteria</taxon>
        <taxon>Bacillati</taxon>
        <taxon>Chloroflexota</taxon>
        <taxon>Tepidiformia</taxon>
        <taxon>Tepidiformales</taxon>
        <taxon>Tepidiformaceae</taxon>
        <taxon>Tepidiforma</taxon>
    </lineage>
</organism>
<keyword evidence="2" id="KW-1185">Reference proteome</keyword>